<evidence type="ECO:0000313" key="1">
    <source>
        <dbReference type="EMBL" id="MDR6808855.1"/>
    </source>
</evidence>
<evidence type="ECO:0000313" key="2">
    <source>
        <dbReference type="Proteomes" id="UP001264980"/>
    </source>
</evidence>
<reference evidence="1 2" key="1">
    <citation type="submission" date="2023-07" db="EMBL/GenBank/DDBJ databases">
        <title>Sorghum-associated microbial communities from plants grown in Nebraska, USA.</title>
        <authorList>
            <person name="Schachtman D."/>
        </authorList>
    </citation>
    <scope>NUCLEOTIDE SEQUENCE [LARGE SCALE GENOMIC DNA]</scope>
    <source>
        <strain evidence="1 2">BE57</strain>
    </source>
</reference>
<keyword evidence="2" id="KW-1185">Reference proteome</keyword>
<accession>A0ABU1R8D4</accession>
<dbReference type="InterPro" id="IPR021223">
    <property type="entry name" value="AbiGi"/>
</dbReference>
<dbReference type="RefSeq" id="WP_309991389.1">
    <property type="nucleotide sequence ID" value="NZ_JAVDTI010000008.1"/>
</dbReference>
<organism evidence="1 2">
    <name type="scientific">Dyadobacter fermentans</name>
    <dbReference type="NCBI Taxonomy" id="94254"/>
    <lineage>
        <taxon>Bacteria</taxon>
        <taxon>Pseudomonadati</taxon>
        <taxon>Bacteroidota</taxon>
        <taxon>Cytophagia</taxon>
        <taxon>Cytophagales</taxon>
        <taxon>Spirosomataceae</taxon>
        <taxon>Dyadobacter</taxon>
    </lineage>
</organism>
<sequence>MPISSSALFHFTNNIEKFQSIISNGFRVNVSIETNSILKGRNKHAKFALAIPMVCFCDIPISLVKNHVKIYGGRTPFGLGLSRAWGIKNCSPVIYSDPDGPFRDSTATASMAFKDLLATETLSAFTESAYRRDYIEIYTSFRNEVEKQIVLKADLYFKPIVGDYNYGGAFKSSEPKFPDYTFYDEREWRYIPGKIERLPYYGDLSFWRKRAGFLPEQNIENFFTKYVWEFHKNKRDLYGKFENLKFESTDIEYIIVDTDETLKQIIKWLLSADNESTIGGNTLKNRDDIYLLISKLISYENIQNNIFAN</sequence>
<proteinExistence type="predicted"/>
<comment type="caution">
    <text evidence="1">The sequence shown here is derived from an EMBL/GenBank/DDBJ whole genome shotgun (WGS) entry which is preliminary data.</text>
</comment>
<gene>
    <name evidence="1" type="ORF">J2W84_005920</name>
</gene>
<dbReference type="Pfam" id="PF10899">
    <property type="entry name" value="AbiGi"/>
    <property type="match status" value="1"/>
</dbReference>
<dbReference type="EMBL" id="JAVDTI010000008">
    <property type="protein sequence ID" value="MDR6808855.1"/>
    <property type="molecule type" value="Genomic_DNA"/>
</dbReference>
<dbReference type="Proteomes" id="UP001264980">
    <property type="component" value="Unassembled WGS sequence"/>
</dbReference>
<protein>
    <submittedName>
        <fullName evidence="1">Uncharacterized protein</fullName>
    </submittedName>
</protein>
<name>A0ABU1R8D4_9BACT</name>